<feature type="non-terminal residue" evidence="2">
    <location>
        <position position="120"/>
    </location>
</feature>
<dbReference type="InterPro" id="IPR008984">
    <property type="entry name" value="SMAD_FHA_dom_sf"/>
</dbReference>
<sequence>MEAFPFTLQLDGEGERELFFDLASEGETVKVGRNPKGDLTLDHLSVSWVHVELKLVRVSHKGNDSWQLCACDLSANGCGLKPPGGEGKVQWLKSKENTPVVAGTLLVLPQKVKAKGSRPE</sequence>
<dbReference type="Gene3D" id="2.60.200.20">
    <property type="match status" value="1"/>
</dbReference>
<organism evidence="2 3">
    <name type="scientific">Polarella glacialis</name>
    <name type="common">Dinoflagellate</name>
    <dbReference type="NCBI Taxonomy" id="89957"/>
    <lineage>
        <taxon>Eukaryota</taxon>
        <taxon>Sar</taxon>
        <taxon>Alveolata</taxon>
        <taxon>Dinophyceae</taxon>
        <taxon>Suessiales</taxon>
        <taxon>Suessiaceae</taxon>
        <taxon>Polarella</taxon>
    </lineage>
</organism>
<feature type="domain" description="FHA" evidence="1">
    <location>
        <begin position="29"/>
        <end position="77"/>
    </location>
</feature>
<dbReference type="EMBL" id="CAJNNV010026216">
    <property type="protein sequence ID" value="CAE8617588.1"/>
    <property type="molecule type" value="Genomic_DNA"/>
</dbReference>
<evidence type="ECO:0000259" key="1">
    <source>
        <dbReference type="PROSITE" id="PS50006"/>
    </source>
</evidence>
<evidence type="ECO:0000313" key="2">
    <source>
        <dbReference type="EMBL" id="CAE8617588.1"/>
    </source>
</evidence>
<comment type="caution">
    <text evidence="2">The sequence shown here is derived from an EMBL/GenBank/DDBJ whole genome shotgun (WGS) entry which is preliminary data.</text>
</comment>
<protein>
    <recommendedName>
        <fullName evidence="1">FHA domain-containing protein</fullName>
    </recommendedName>
</protein>
<dbReference type="AlphaFoldDB" id="A0A813FUB6"/>
<dbReference type="SUPFAM" id="SSF49879">
    <property type="entry name" value="SMAD/FHA domain"/>
    <property type="match status" value="1"/>
</dbReference>
<dbReference type="PROSITE" id="PS50006">
    <property type="entry name" value="FHA_DOMAIN"/>
    <property type="match status" value="1"/>
</dbReference>
<proteinExistence type="predicted"/>
<evidence type="ECO:0000313" key="3">
    <source>
        <dbReference type="Proteomes" id="UP000654075"/>
    </source>
</evidence>
<reference evidence="2" key="1">
    <citation type="submission" date="2021-02" db="EMBL/GenBank/DDBJ databases">
        <authorList>
            <person name="Dougan E. K."/>
            <person name="Rhodes N."/>
            <person name="Thang M."/>
            <person name="Chan C."/>
        </authorList>
    </citation>
    <scope>NUCLEOTIDE SEQUENCE</scope>
</reference>
<keyword evidence="3" id="KW-1185">Reference proteome</keyword>
<dbReference type="InterPro" id="IPR000253">
    <property type="entry name" value="FHA_dom"/>
</dbReference>
<gene>
    <name evidence="2" type="ORF">PGLA1383_LOCUS35248</name>
</gene>
<name>A0A813FUB6_POLGL</name>
<accession>A0A813FUB6</accession>
<dbReference type="Proteomes" id="UP000654075">
    <property type="component" value="Unassembled WGS sequence"/>
</dbReference>
<dbReference type="OrthoDB" id="435729at2759"/>